<dbReference type="Proteomes" id="UP000307244">
    <property type="component" value="Unassembled WGS sequence"/>
</dbReference>
<dbReference type="InterPro" id="IPR014284">
    <property type="entry name" value="RNA_pol_sigma-70_dom"/>
</dbReference>
<evidence type="ECO:0000259" key="5">
    <source>
        <dbReference type="Pfam" id="PF04542"/>
    </source>
</evidence>
<evidence type="ECO:0000256" key="4">
    <source>
        <dbReference type="ARBA" id="ARBA00023163"/>
    </source>
</evidence>
<keyword evidence="3" id="KW-0731">Sigma factor</keyword>
<dbReference type="PANTHER" id="PTHR43133">
    <property type="entry name" value="RNA POLYMERASE ECF-TYPE SIGMA FACTO"/>
    <property type="match status" value="1"/>
</dbReference>
<dbReference type="OrthoDB" id="659569at2"/>
<sequence>MKLDGTYTDHQLLELLKGQSRAAFTEIYNRYWAVLASFATKLLEDEDEAVDIVQDVFTNIWNASETLDITSSIKSYLYVSVRNRIISKIRHSKVKGFYLDSLSEIYEKGEFVTDEQVRFRELSQQVEMEVSKLPTKMREVFELSRKQGMSHSQIAQELGIADDTVKKQIHKAIKVLRMKLNSLLFSLF</sequence>
<accession>A0A4U1CDC6</accession>
<name>A0A4U1CDC6_9SPHI</name>
<evidence type="ECO:0000313" key="7">
    <source>
        <dbReference type="EMBL" id="TKC04322.1"/>
    </source>
</evidence>
<dbReference type="NCBIfam" id="TIGR02937">
    <property type="entry name" value="sigma70-ECF"/>
    <property type="match status" value="1"/>
</dbReference>
<dbReference type="AlphaFoldDB" id="A0A4U1CDC6"/>
<evidence type="ECO:0000256" key="3">
    <source>
        <dbReference type="ARBA" id="ARBA00023082"/>
    </source>
</evidence>
<dbReference type="CDD" id="cd06171">
    <property type="entry name" value="Sigma70_r4"/>
    <property type="match status" value="1"/>
</dbReference>
<organism evidence="7 8">
    <name type="scientific">Pedobacter frigoris</name>
    <dbReference type="NCBI Taxonomy" id="2571272"/>
    <lineage>
        <taxon>Bacteria</taxon>
        <taxon>Pseudomonadati</taxon>
        <taxon>Bacteroidota</taxon>
        <taxon>Sphingobacteriia</taxon>
        <taxon>Sphingobacteriales</taxon>
        <taxon>Sphingobacteriaceae</taxon>
        <taxon>Pedobacter</taxon>
    </lineage>
</organism>
<reference evidence="7 8" key="1">
    <citation type="submission" date="2019-04" db="EMBL/GenBank/DDBJ databases">
        <title>Pedobacter sp. RP-3-15 sp. nov., isolated from Arctic soil.</title>
        <authorList>
            <person name="Dahal R.H."/>
            <person name="Kim D.-U."/>
        </authorList>
    </citation>
    <scope>NUCLEOTIDE SEQUENCE [LARGE SCALE GENOMIC DNA]</scope>
    <source>
        <strain evidence="7 8">RP-3-15</strain>
    </source>
</reference>
<dbReference type="PANTHER" id="PTHR43133:SF46">
    <property type="entry name" value="RNA POLYMERASE SIGMA-70 FACTOR ECF SUBFAMILY"/>
    <property type="match status" value="1"/>
</dbReference>
<gene>
    <name evidence="7" type="ORF">FA047_17200</name>
</gene>
<dbReference type="Pfam" id="PF04542">
    <property type="entry name" value="Sigma70_r2"/>
    <property type="match status" value="1"/>
</dbReference>
<keyword evidence="2" id="KW-0805">Transcription regulation</keyword>
<dbReference type="InterPro" id="IPR013325">
    <property type="entry name" value="RNA_pol_sigma_r2"/>
</dbReference>
<dbReference type="Gene3D" id="1.10.1740.10">
    <property type="match status" value="1"/>
</dbReference>
<dbReference type="GO" id="GO:0003677">
    <property type="term" value="F:DNA binding"/>
    <property type="evidence" value="ECO:0007669"/>
    <property type="project" value="InterPro"/>
</dbReference>
<dbReference type="SUPFAM" id="SSF88946">
    <property type="entry name" value="Sigma2 domain of RNA polymerase sigma factors"/>
    <property type="match status" value="1"/>
</dbReference>
<dbReference type="GO" id="GO:0016987">
    <property type="term" value="F:sigma factor activity"/>
    <property type="evidence" value="ECO:0007669"/>
    <property type="project" value="UniProtKB-KW"/>
</dbReference>
<protein>
    <submittedName>
        <fullName evidence="7">RNA polymerase sigma-70 factor</fullName>
    </submittedName>
</protein>
<comment type="caution">
    <text evidence="7">The sequence shown here is derived from an EMBL/GenBank/DDBJ whole genome shotgun (WGS) entry which is preliminary data.</text>
</comment>
<feature type="domain" description="RNA polymerase sigma-70 region 2" evidence="5">
    <location>
        <begin position="28"/>
        <end position="92"/>
    </location>
</feature>
<proteinExistence type="inferred from homology"/>
<keyword evidence="8" id="KW-1185">Reference proteome</keyword>
<dbReference type="Pfam" id="PF08281">
    <property type="entry name" value="Sigma70_r4_2"/>
    <property type="match status" value="1"/>
</dbReference>
<comment type="similarity">
    <text evidence="1">Belongs to the sigma-70 factor family. ECF subfamily.</text>
</comment>
<dbReference type="EMBL" id="SWBQ01000005">
    <property type="protein sequence ID" value="TKC04322.1"/>
    <property type="molecule type" value="Genomic_DNA"/>
</dbReference>
<evidence type="ECO:0000313" key="8">
    <source>
        <dbReference type="Proteomes" id="UP000307244"/>
    </source>
</evidence>
<feature type="domain" description="RNA polymerase sigma factor 70 region 4 type 2" evidence="6">
    <location>
        <begin position="124"/>
        <end position="174"/>
    </location>
</feature>
<dbReference type="RefSeq" id="WP_136837315.1">
    <property type="nucleotide sequence ID" value="NZ_SWBQ01000005.1"/>
</dbReference>
<evidence type="ECO:0000259" key="6">
    <source>
        <dbReference type="Pfam" id="PF08281"/>
    </source>
</evidence>
<dbReference type="InterPro" id="IPR013249">
    <property type="entry name" value="RNA_pol_sigma70_r4_t2"/>
</dbReference>
<evidence type="ECO:0000256" key="2">
    <source>
        <dbReference type="ARBA" id="ARBA00023015"/>
    </source>
</evidence>
<dbReference type="InterPro" id="IPR007627">
    <property type="entry name" value="RNA_pol_sigma70_r2"/>
</dbReference>
<dbReference type="GO" id="GO:0006352">
    <property type="term" value="P:DNA-templated transcription initiation"/>
    <property type="evidence" value="ECO:0007669"/>
    <property type="project" value="InterPro"/>
</dbReference>
<dbReference type="InterPro" id="IPR013324">
    <property type="entry name" value="RNA_pol_sigma_r3/r4-like"/>
</dbReference>
<dbReference type="InterPro" id="IPR036388">
    <property type="entry name" value="WH-like_DNA-bd_sf"/>
</dbReference>
<dbReference type="InterPro" id="IPR039425">
    <property type="entry name" value="RNA_pol_sigma-70-like"/>
</dbReference>
<dbReference type="SUPFAM" id="SSF88659">
    <property type="entry name" value="Sigma3 and sigma4 domains of RNA polymerase sigma factors"/>
    <property type="match status" value="1"/>
</dbReference>
<dbReference type="InterPro" id="IPR014327">
    <property type="entry name" value="RNA_pol_sigma70_bacteroid"/>
</dbReference>
<dbReference type="NCBIfam" id="TIGR02985">
    <property type="entry name" value="Sig70_bacteroi1"/>
    <property type="match status" value="1"/>
</dbReference>
<evidence type="ECO:0000256" key="1">
    <source>
        <dbReference type="ARBA" id="ARBA00010641"/>
    </source>
</evidence>
<dbReference type="Gene3D" id="1.10.10.10">
    <property type="entry name" value="Winged helix-like DNA-binding domain superfamily/Winged helix DNA-binding domain"/>
    <property type="match status" value="1"/>
</dbReference>
<keyword evidence="4" id="KW-0804">Transcription</keyword>